<protein>
    <submittedName>
        <fullName evidence="2">Gustatory receptor</fullName>
    </submittedName>
</protein>
<name>A0AC35FWU8_9BILA</name>
<evidence type="ECO:0000313" key="1">
    <source>
        <dbReference type="Proteomes" id="UP000887580"/>
    </source>
</evidence>
<accession>A0AC35FWU8</accession>
<proteinExistence type="predicted"/>
<dbReference type="WBParaSite" id="PS1159_v2.g21715.t1">
    <property type="protein sequence ID" value="PS1159_v2.g21715.t1"/>
    <property type="gene ID" value="PS1159_v2.g21715"/>
</dbReference>
<dbReference type="Proteomes" id="UP000887580">
    <property type="component" value="Unplaced"/>
</dbReference>
<evidence type="ECO:0000313" key="2">
    <source>
        <dbReference type="WBParaSite" id="PS1159_v2.g21715.t1"/>
    </source>
</evidence>
<sequence>MATEENENSVGKNKIFPLPPSEEADPPSYDTAVAQEKAERGLIGALLLKTSHVFGMHPFKAPIVCDGDVCQKRRFRDRICIPDLILCIINLFVILNHLYLYIWACKNCDPNGCVCEYLNTILYIVESALPLVCVLGMMFCSYHMHNLLQTLTDAHFRVIQKRCMARVNFWRYVLYCINAFFVFGTVMELPQNFMLEIPSSSPSNITNMNEKPISQMKSLSHQIFIFIDRYYFPIMNFGVVKVPQLFIMMIALRIAIMFRINANILSKRRMPSRQSLVTYFEQLLDIIKALNMLECCFNKLILAIVTTSVIKIIFTSYATLRELLYHEKFGNLGMMSLFMVKAKDNEAQMDGSFFSFIITIGSTFSIFELLLNILWTVIFIVPCIACNEFSRAALPVITGKLVPDDAKNVKDQIIQKLMDPSWGLTLGKLLKVDRAFAMTLISLIFSIVVVWVQMTVPISNSN</sequence>
<organism evidence="1 2">
    <name type="scientific">Panagrolaimus sp. PS1159</name>
    <dbReference type="NCBI Taxonomy" id="55785"/>
    <lineage>
        <taxon>Eukaryota</taxon>
        <taxon>Metazoa</taxon>
        <taxon>Ecdysozoa</taxon>
        <taxon>Nematoda</taxon>
        <taxon>Chromadorea</taxon>
        <taxon>Rhabditida</taxon>
        <taxon>Tylenchina</taxon>
        <taxon>Panagrolaimomorpha</taxon>
        <taxon>Panagrolaimoidea</taxon>
        <taxon>Panagrolaimidae</taxon>
        <taxon>Panagrolaimus</taxon>
    </lineage>
</organism>
<reference evidence="2" key="1">
    <citation type="submission" date="2022-11" db="UniProtKB">
        <authorList>
            <consortium name="WormBaseParasite"/>
        </authorList>
    </citation>
    <scope>IDENTIFICATION</scope>
</reference>